<reference evidence="1 2" key="1">
    <citation type="journal article" date="2022" name="New Phytol.">
        <title>Ecological generalism drives hyperdiversity of secondary metabolite gene clusters in xylarialean endophytes.</title>
        <authorList>
            <person name="Franco M.E.E."/>
            <person name="Wisecaver J.H."/>
            <person name="Arnold A.E."/>
            <person name="Ju Y.M."/>
            <person name="Slot J.C."/>
            <person name="Ahrendt S."/>
            <person name="Moore L.P."/>
            <person name="Eastman K.E."/>
            <person name="Scott K."/>
            <person name="Konkel Z."/>
            <person name="Mondo S.J."/>
            <person name="Kuo A."/>
            <person name="Hayes R.D."/>
            <person name="Haridas S."/>
            <person name="Andreopoulos B."/>
            <person name="Riley R."/>
            <person name="LaButti K."/>
            <person name="Pangilinan J."/>
            <person name="Lipzen A."/>
            <person name="Amirebrahimi M."/>
            <person name="Yan J."/>
            <person name="Adam C."/>
            <person name="Keymanesh K."/>
            <person name="Ng V."/>
            <person name="Louie K."/>
            <person name="Northen T."/>
            <person name="Drula E."/>
            <person name="Henrissat B."/>
            <person name="Hsieh H.M."/>
            <person name="Youens-Clark K."/>
            <person name="Lutzoni F."/>
            <person name="Miadlikowska J."/>
            <person name="Eastwood D.C."/>
            <person name="Hamelin R.C."/>
            <person name="Grigoriev I.V."/>
            <person name="U'Ren J.M."/>
        </authorList>
    </citation>
    <scope>NUCLEOTIDE SEQUENCE [LARGE SCALE GENOMIC DNA]</scope>
    <source>
        <strain evidence="1 2">ER1909</strain>
    </source>
</reference>
<sequence length="691" mass="76854">MSGLYIYETFPPHSASGAHIRLLTLLPAESEADAIHCKLDIVALADCPTYEALSYCWGPQSPQYSIDCDGLSFTVGENLHSALSHLRHVNEDRKLWIDAICINQNDLSEKADQVLLMRDIYRDAQRVLVWLGPAALDSGLAFDTLRRLSGYWTEMSERWAIDKLSVLKLGPFRDTLRQLFGVKAGQQKDIEDDPRFKLQPREIAALHDVLGRAWWRRTWVIQEVCLAEQVVLACGNSALSWEELSHGYLIAIGPGGMLTTIGATEGLDCCQKMYQLKTMFQGKQQQEATSDPSPPTRKDRSEHTTIDMLTLVQMSNKFGTARYHDRIYGVLGLATVHPAKHSPTKTDLSIVPDYTTTVEKCFQDAAIAIMKDSGNLDLFMDTTYRLKQGVNLPSWVPHWGYDPFESSENEAWGSATPFTSFLSIAVLVNLFRQQEVQVRACGENSKCEPRVVEGSVLVLEGHIVDSVATIAPALDGKLDDDTEEKWAQYAKQHKGVSFTTIPSLISQVLVRVAAFAGSLLAWEELAFANPACPTKAEQEIYIKAMLSDRLFQDIDVSLGIYQRDWSPLLRWLRRLSPLKALGTRPGSLTLYNAVAGISALVFLTWSSTKSHLVTIAGAMETRMARTDAGRLARLPGPARAGDKIALLRGSKMPVVIRLVDHRWQVIGCCYVDGIMYGEGWRPGATSVMEFA</sequence>
<evidence type="ECO:0000313" key="1">
    <source>
        <dbReference type="EMBL" id="KAI6083118.1"/>
    </source>
</evidence>
<dbReference type="EMBL" id="MU394357">
    <property type="protein sequence ID" value="KAI6083118.1"/>
    <property type="molecule type" value="Genomic_DNA"/>
</dbReference>
<accession>A0ACC0CRW0</accession>
<evidence type="ECO:0000313" key="2">
    <source>
        <dbReference type="Proteomes" id="UP001497680"/>
    </source>
</evidence>
<proteinExistence type="predicted"/>
<dbReference type="Proteomes" id="UP001497680">
    <property type="component" value="Unassembled WGS sequence"/>
</dbReference>
<comment type="caution">
    <text evidence="1">The sequence shown here is derived from an EMBL/GenBank/DDBJ whole genome shotgun (WGS) entry which is preliminary data.</text>
</comment>
<keyword evidence="2" id="KW-1185">Reference proteome</keyword>
<gene>
    <name evidence="1" type="ORF">F4821DRAFT_196801</name>
</gene>
<organism evidence="1 2">
    <name type="scientific">Hypoxylon rubiginosum</name>
    <dbReference type="NCBI Taxonomy" id="110542"/>
    <lineage>
        <taxon>Eukaryota</taxon>
        <taxon>Fungi</taxon>
        <taxon>Dikarya</taxon>
        <taxon>Ascomycota</taxon>
        <taxon>Pezizomycotina</taxon>
        <taxon>Sordariomycetes</taxon>
        <taxon>Xylariomycetidae</taxon>
        <taxon>Xylariales</taxon>
        <taxon>Hypoxylaceae</taxon>
        <taxon>Hypoxylon</taxon>
    </lineage>
</organism>
<name>A0ACC0CRW0_9PEZI</name>
<protein>
    <submittedName>
        <fullName evidence="1">Heterokaryon incompatibility protein-domain-containing protein</fullName>
    </submittedName>
</protein>